<gene>
    <name evidence="1" type="ORF">F1188_11100</name>
</gene>
<reference evidence="1 2" key="1">
    <citation type="submission" date="2019-09" db="EMBL/GenBank/DDBJ databases">
        <title>Genome sequence of Roseospira marina, one of the more divergent members of the non-sulfur purple photosynthetic bacterial family, the Rhodospirillaceae.</title>
        <authorList>
            <person name="Meyer T."/>
            <person name="Kyndt J."/>
        </authorList>
    </citation>
    <scope>NUCLEOTIDE SEQUENCE [LARGE SCALE GENOMIC DNA]</scope>
    <source>
        <strain evidence="1 2">DSM 15113</strain>
    </source>
</reference>
<dbReference type="InterPro" id="IPR036390">
    <property type="entry name" value="WH_DNA-bd_sf"/>
</dbReference>
<dbReference type="RefSeq" id="WP_150062490.1">
    <property type="nucleotide sequence ID" value="NZ_JACHII010000021.1"/>
</dbReference>
<protein>
    <submittedName>
        <fullName evidence="1">Uncharacterized protein</fullName>
    </submittedName>
</protein>
<dbReference type="SUPFAM" id="SSF46785">
    <property type="entry name" value="Winged helix' DNA-binding domain"/>
    <property type="match status" value="2"/>
</dbReference>
<name>A0A5M6IAX4_9PROT</name>
<evidence type="ECO:0000313" key="2">
    <source>
        <dbReference type="Proteomes" id="UP000324065"/>
    </source>
</evidence>
<proteinExistence type="predicted"/>
<dbReference type="AlphaFoldDB" id="A0A5M6IAX4"/>
<dbReference type="InterPro" id="IPR036388">
    <property type="entry name" value="WH-like_DNA-bd_sf"/>
</dbReference>
<organism evidence="1 2">
    <name type="scientific">Roseospira marina</name>
    <dbReference type="NCBI Taxonomy" id="140057"/>
    <lineage>
        <taxon>Bacteria</taxon>
        <taxon>Pseudomonadati</taxon>
        <taxon>Pseudomonadota</taxon>
        <taxon>Alphaproteobacteria</taxon>
        <taxon>Rhodospirillales</taxon>
        <taxon>Rhodospirillaceae</taxon>
        <taxon>Roseospira</taxon>
    </lineage>
</organism>
<accession>A0A5M6IAX4</accession>
<sequence>MTTEPEPPLADRPTDRPTDPVYLLVVALVLAHAPWPSARVVAGMLGLSEQTVRRRVAALTEAGHLRSRPGRSWRVRRIIEAPGIGCTAADQSQHIEVLRVLAAHPEGLSVPALAHAMLVPRSRARHLIRKAWTLGRVERATGSSDGGLTRYCLSADMAPPDRVPGQAPEARTRVVSLLAALSAEEPDADPDPEDVEAGAWMQAEIERRAG</sequence>
<dbReference type="Gene3D" id="1.10.10.10">
    <property type="entry name" value="Winged helix-like DNA-binding domain superfamily/Winged helix DNA-binding domain"/>
    <property type="match status" value="2"/>
</dbReference>
<keyword evidence="2" id="KW-1185">Reference proteome</keyword>
<comment type="caution">
    <text evidence="1">The sequence shown here is derived from an EMBL/GenBank/DDBJ whole genome shotgun (WGS) entry which is preliminary data.</text>
</comment>
<dbReference type="Proteomes" id="UP000324065">
    <property type="component" value="Unassembled WGS sequence"/>
</dbReference>
<dbReference type="EMBL" id="VWPJ01000009">
    <property type="protein sequence ID" value="KAA5605440.1"/>
    <property type="molecule type" value="Genomic_DNA"/>
</dbReference>
<evidence type="ECO:0000313" key="1">
    <source>
        <dbReference type="EMBL" id="KAA5605440.1"/>
    </source>
</evidence>